<reference key="1">
    <citation type="submission" date="2010-11" db="EMBL/GenBank/DDBJ databases">
        <title>The complete genome of Bacteroides helcogenes P 36-108.</title>
        <authorList>
            <consortium name="US DOE Joint Genome Institute (JGI-PGF)"/>
            <person name="Lucas S."/>
            <person name="Copeland A."/>
            <person name="Lapidus A."/>
            <person name="Bruce D."/>
            <person name="Goodwin L."/>
            <person name="Pitluck S."/>
            <person name="Kyrpides N."/>
            <person name="Mavromatis K."/>
            <person name="Ivanova N."/>
            <person name="Zeytun A."/>
            <person name="Brettin T."/>
            <person name="Detter J.C."/>
            <person name="Tapia R."/>
            <person name="Han C."/>
            <person name="Land M."/>
            <person name="Hauser L."/>
            <person name="Markowitz V."/>
            <person name="Cheng J.-F."/>
            <person name="Hugenholtz P."/>
            <person name="Woyke T."/>
            <person name="Wu D."/>
            <person name="Gronow S."/>
            <person name="Wellnitz S."/>
            <person name="Brambilla E."/>
            <person name="Klenk H.-P."/>
            <person name="Eisen J.A."/>
        </authorList>
    </citation>
    <scope>NUCLEOTIDE SEQUENCE</scope>
    <source>
        <strain>P 36-108</strain>
    </source>
</reference>
<keyword evidence="1" id="KW-0805">Transcription regulation</keyword>
<proteinExistence type="predicted"/>
<evidence type="ECO:0000313" key="5">
    <source>
        <dbReference type="EMBL" id="ADV42719.1"/>
    </source>
</evidence>
<dbReference type="Pfam" id="PF01638">
    <property type="entry name" value="HxlR"/>
    <property type="match status" value="1"/>
</dbReference>
<accession>E6SNC6</accession>
<dbReference type="HOGENOM" id="CLU_111585_2_1_10"/>
<dbReference type="GO" id="GO:0003677">
    <property type="term" value="F:DNA binding"/>
    <property type="evidence" value="ECO:0007669"/>
    <property type="project" value="UniProtKB-KW"/>
</dbReference>
<protein>
    <submittedName>
        <fullName evidence="5">Transcriptional regulator, HxlR family</fullName>
    </submittedName>
</protein>
<evidence type="ECO:0000259" key="4">
    <source>
        <dbReference type="PROSITE" id="PS51118"/>
    </source>
</evidence>
<feature type="domain" description="HTH hxlR-type" evidence="4">
    <location>
        <begin position="14"/>
        <end position="113"/>
    </location>
</feature>
<dbReference type="InterPro" id="IPR036390">
    <property type="entry name" value="WH_DNA-bd_sf"/>
</dbReference>
<dbReference type="OrthoDB" id="8231503at2"/>
<evidence type="ECO:0000256" key="2">
    <source>
        <dbReference type="ARBA" id="ARBA00023125"/>
    </source>
</evidence>
<dbReference type="PANTHER" id="PTHR33204:SF39">
    <property type="entry name" value="TRANSCRIPTIONAL REGULATORY PROTEIN"/>
    <property type="match status" value="1"/>
</dbReference>
<keyword evidence="3" id="KW-0804">Transcription</keyword>
<dbReference type="Gene3D" id="1.10.10.10">
    <property type="entry name" value="Winged helix-like DNA-binding domain superfamily/Winged helix DNA-binding domain"/>
    <property type="match status" value="1"/>
</dbReference>
<dbReference type="AlphaFoldDB" id="E6SNC6"/>
<dbReference type="PANTHER" id="PTHR33204">
    <property type="entry name" value="TRANSCRIPTIONAL REGULATOR, MARR FAMILY"/>
    <property type="match status" value="1"/>
</dbReference>
<evidence type="ECO:0000313" key="6">
    <source>
        <dbReference type="Proteomes" id="UP000008630"/>
    </source>
</evidence>
<dbReference type="SUPFAM" id="SSF46785">
    <property type="entry name" value="Winged helix' DNA-binding domain"/>
    <property type="match status" value="1"/>
</dbReference>
<dbReference type="KEGG" id="bhl:Bache_0696"/>
<organism evidence="5 6">
    <name type="scientific">Bacteroides helcogenes (strain ATCC 35417 / DSM 20613 / JCM 6297 / CCUG 15421 / P 36-108)</name>
    <dbReference type="NCBI Taxonomy" id="693979"/>
    <lineage>
        <taxon>Bacteria</taxon>
        <taxon>Pseudomonadati</taxon>
        <taxon>Bacteroidota</taxon>
        <taxon>Bacteroidia</taxon>
        <taxon>Bacteroidales</taxon>
        <taxon>Bacteroidaceae</taxon>
        <taxon>Bacteroides</taxon>
    </lineage>
</organism>
<sequence length="122" mass="14225">MERIITQEKVFPDCPIRNVLARISDKWSLLVLYTLQQSAVMRFNALQRQIPDISQKMLTTTLRTLEEDGFVCRKVYAEVPPRVEYNLTPRGLSLLPCIDHLLGWAEENMAAILKDREKKTRH</sequence>
<name>E6SNC6_BACT6</name>
<dbReference type="eggNOG" id="COG1733">
    <property type="taxonomic scope" value="Bacteria"/>
</dbReference>
<gene>
    <name evidence="5" type="ordered locus">Bache_0696</name>
</gene>
<evidence type="ECO:0000256" key="3">
    <source>
        <dbReference type="ARBA" id="ARBA00023163"/>
    </source>
</evidence>
<dbReference type="EMBL" id="CP002352">
    <property type="protein sequence ID" value="ADV42719.1"/>
    <property type="molecule type" value="Genomic_DNA"/>
</dbReference>
<dbReference type="RefSeq" id="WP_013546334.1">
    <property type="nucleotide sequence ID" value="NC_014933.1"/>
</dbReference>
<keyword evidence="6" id="KW-1185">Reference proteome</keyword>
<dbReference type="InterPro" id="IPR036388">
    <property type="entry name" value="WH-like_DNA-bd_sf"/>
</dbReference>
<dbReference type="InterPro" id="IPR002577">
    <property type="entry name" value="HTH_HxlR"/>
</dbReference>
<keyword evidence="2" id="KW-0238">DNA-binding</keyword>
<evidence type="ECO:0000256" key="1">
    <source>
        <dbReference type="ARBA" id="ARBA00023015"/>
    </source>
</evidence>
<dbReference type="PATRIC" id="fig|693979.3.peg.743"/>
<dbReference type="Proteomes" id="UP000008630">
    <property type="component" value="Chromosome"/>
</dbReference>
<reference evidence="5 6" key="2">
    <citation type="journal article" date="2011" name="Stand. Genomic Sci.">
        <title>Complete genome sequence of Bacteroides helcogenes type strain (P 36-108).</title>
        <authorList>
            <person name="Pati A."/>
            <person name="Gronow S."/>
            <person name="Zeytun A."/>
            <person name="Lapidus A."/>
            <person name="Nolan M."/>
            <person name="Hammon N."/>
            <person name="Deshpande S."/>
            <person name="Cheng J.F."/>
            <person name="Tapia R."/>
            <person name="Han C."/>
            <person name="Goodwin L."/>
            <person name="Pitluck S."/>
            <person name="Liolios K."/>
            <person name="Pagani I."/>
            <person name="Ivanova N."/>
            <person name="Mavromatis K."/>
            <person name="Chen A."/>
            <person name="Palaniappan K."/>
            <person name="Land M."/>
            <person name="Hauser L."/>
            <person name="Chang Y.J."/>
            <person name="Jeffries C.D."/>
            <person name="Detter J.C."/>
            <person name="Brambilla E."/>
            <person name="Rohde M."/>
            <person name="Goker M."/>
            <person name="Woyke T."/>
            <person name="Bristow J."/>
            <person name="Eisen J.A."/>
            <person name="Markowitz V."/>
            <person name="Hugenholtz P."/>
            <person name="Kyrpides N.C."/>
            <person name="Klenk H.P."/>
            <person name="Lucas S."/>
        </authorList>
    </citation>
    <scope>NUCLEOTIDE SEQUENCE [LARGE SCALE GENOMIC DNA]</scope>
    <source>
        <strain evidence="6">ATCC 35417 / DSM 20613 / JCM 6297 / CCUG 15421 / P 36-108</strain>
    </source>
</reference>
<dbReference type="PROSITE" id="PS51118">
    <property type="entry name" value="HTH_HXLR"/>
    <property type="match status" value="1"/>
</dbReference>